<gene>
    <name evidence="3" type="primary">LOC115228125</name>
</gene>
<keyword evidence="2" id="KW-1185">Reference proteome</keyword>
<dbReference type="KEGG" id="osn:115228125"/>
<evidence type="ECO:0000313" key="3">
    <source>
        <dbReference type="RefSeq" id="XP_029654645.1"/>
    </source>
</evidence>
<proteinExistence type="predicted"/>
<dbReference type="InterPro" id="IPR009057">
    <property type="entry name" value="Homeodomain-like_sf"/>
</dbReference>
<dbReference type="RefSeq" id="XP_029654645.1">
    <property type="nucleotide sequence ID" value="XM_029798785.1"/>
</dbReference>
<dbReference type="PANTHER" id="PTHR46564:SF1">
    <property type="entry name" value="TRANSPOSASE"/>
    <property type="match status" value="1"/>
</dbReference>
<dbReference type="NCBIfam" id="NF033545">
    <property type="entry name" value="transpos_IS630"/>
    <property type="match status" value="1"/>
</dbReference>
<accession>A0A6P7TXJ4</accession>
<dbReference type="AlphaFoldDB" id="A0A6P7TXJ4"/>
<organism evidence="2 3">
    <name type="scientific">Octopus sinensis</name>
    <name type="common">East Asian common octopus</name>
    <dbReference type="NCBI Taxonomy" id="2607531"/>
    <lineage>
        <taxon>Eukaryota</taxon>
        <taxon>Metazoa</taxon>
        <taxon>Spiralia</taxon>
        <taxon>Lophotrochozoa</taxon>
        <taxon>Mollusca</taxon>
        <taxon>Cephalopoda</taxon>
        <taxon>Coleoidea</taxon>
        <taxon>Octopodiformes</taxon>
        <taxon>Octopoda</taxon>
        <taxon>Incirrata</taxon>
        <taxon>Octopodidae</taxon>
        <taxon>Octopus</taxon>
    </lineage>
</organism>
<sequence>MTERTRYRKYSDDTRKIIIETHESFGDWKSLCSSLGVHWRTAYQWILNKDNERRPKGGKRHSKKSQIIVNELISWIEADPQITLKECAEKIQNNHSISVSVTTVKNWLDGELISLNTCRPIVANVNSLENKEKRIHYLDCLSKAKSTGRTLIWIDESNYNLYCTRKEGRSKIGSRSLVLTPNSRVTNLYCISAMSASTLLNFQCKRGSYREEDYKEWMKELINECRYLSVQNPTFITDNAHVHNQLESVVEQEENIELLRLPPYSYLLNPIELAWSIFKAEVKKMLREKMPIILKYNKTSDGPSISEYRLKILEEIVGEAKKVLTPEKLMGFVNQVEEYYPRVTRGEDLFDC</sequence>
<dbReference type="PANTHER" id="PTHR46564">
    <property type="entry name" value="TRANSPOSASE"/>
    <property type="match status" value="1"/>
</dbReference>
<dbReference type="Pfam" id="PF13358">
    <property type="entry name" value="DDE_3"/>
    <property type="match status" value="1"/>
</dbReference>
<reference evidence="3" key="1">
    <citation type="submission" date="2025-08" db="UniProtKB">
        <authorList>
            <consortium name="RefSeq"/>
        </authorList>
    </citation>
    <scope>IDENTIFICATION</scope>
</reference>
<name>A0A6P7TXJ4_9MOLL</name>
<dbReference type="InterPro" id="IPR038717">
    <property type="entry name" value="Tc1-like_DDE_dom"/>
</dbReference>
<dbReference type="GO" id="GO:0003676">
    <property type="term" value="F:nucleic acid binding"/>
    <property type="evidence" value="ECO:0007669"/>
    <property type="project" value="InterPro"/>
</dbReference>
<dbReference type="SUPFAM" id="SSF46689">
    <property type="entry name" value="Homeodomain-like"/>
    <property type="match status" value="1"/>
</dbReference>
<dbReference type="Gene3D" id="3.30.420.10">
    <property type="entry name" value="Ribonuclease H-like superfamily/Ribonuclease H"/>
    <property type="match status" value="1"/>
</dbReference>
<dbReference type="Proteomes" id="UP000515154">
    <property type="component" value="Unplaced"/>
</dbReference>
<protein>
    <submittedName>
        <fullName evidence="3">Uncharacterized protein LOC115228125</fullName>
    </submittedName>
</protein>
<evidence type="ECO:0000259" key="1">
    <source>
        <dbReference type="Pfam" id="PF13358"/>
    </source>
</evidence>
<feature type="domain" description="Tc1-like transposase DDE" evidence="1">
    <location>
        <begin position="151"/>
        <end position="284"/>
    </location>
</feature>
<evidence type="ECO:0000313" key="2">
    <source>
        <dbReference type="Proteomes" id="UP000515154"/>
    </source>
</evidence>
<dbReference type="InterPro" id="IPR036397">
    <property type="entry name" value="RNaseH_sf"/>
</dbReference>
<dbReference type="InterPro" id="IPR047655">
    <property type="entry name" value="Transpos_IS630-like"/>
</dbReference>